<dbReference type="Pfam" id="PF00582">
    <property type="entry name" value="Usp"/>
    <property type="match status" value="1"/>
</dbReference>
<accession>A0A8U0I1T1</accession>
<feature type="domain" description="UspA" evidence="1">
    <location>
        <begin position="110"/>
        <end position="202"/>
    </location>
</feature>
<keyword evidence="3" id="KW-1185">Reference proteome</keyword>
<keyword evidence="2" id="KW-0614">Plasmid</keyword>
<dbReference type="AlphaFoldDB" id="A0A8U0I1T1"/>
<evidence type="ECO:0000313" key="3">
    <source>
        <dbReference type="Proteomes" id="UP000830729"/>
    </source>
</evidence>
<geneLocation type="plasmid" evidence="2 3">
    <name>unnamed2</name>
</geneLocation>
<proteinExistence type="predicted"/>
<gene>
    <name evidence="2" type="ORF">M0R89_20630</name>
</gene>
<evidence type="ECO:0000313" key="2">
    <source>
        <dbReference type="EMBL" id="UPV76876.1"/>
    </source>
</evidence>
<reference evidence="2 3" key="1">
    <citation type="submission" date="2022-04" db="EMBL/GenBank/DDBJ databases">
        <title>Diverse halophilic archaea isolated from saline environments.</title>
        <authorList>
            <person name="Cui H.-L."/>
        </authorList>
    </citation>
    <scope>NUCLEOTIDE SEQUENCE [LARGE SCALE GENOMIC DNA]</scope>
    <source>
        <strain evidence="2 3">XZYJT49</strain>
        <plasmid evidence="2 3">unnamed2</plasmid>
    </source>
</reference>
<dbReference type="EMBL" id="CP096661">
    <property type="protein sequence ID" value="UPV76876.1"/>
    <property type="molecule type" value="Genomic_DNA"/>
</dbReference>
<dbReference type="KEGG" id="halx:M0R89_20630"/>
<dbReference type="SUPFAM" id="SSF52402">
    <property type="entry name" value="Adenine nucleotide alpha hydrolases-like"/>
    <property type="match status" value="1"/>
</dbReference>
<dbReference type="Proteomes" id="UP000830729">
    <property type="component" value="Plasmid unnamed2"/>
</dbReference>
<evidence type="ECO:0000259" key="1">
    <source>
        <dbReference type="Pfam" id="PF00582"/>
    </source>
</evidence>
<dbReference type="GeneID" id="72187659"/>
<dbReference type="Gene3D" id="3.40.50.12370">
    <property type="match status" value="1"/>
</dbReference>
<name>A0A8U0I1T1_9EURY</name>
<organism evidence="2 3">
    <name type="scientific">Halorussus limi</name>
    <dbReference type="NCBI Taxonomy" id="2938695"/>
    <lineage>
        <taxon>Archaea</taxon>
        <taxon>Methanobacteriati</taxon>
        <taxon>Methanobacteriota</taxon>
        <taxon>Stenosarchaea group</taxon>
        <taxon>Halobacteria</taxon>
        <taxon>Halobacteriales</taxon>
        <taxon>Haladaptataceae</taxon>
        <taxon>Halorussus</taxon>
    </lineage>
</organism>
<protein>
    <submittedName>
        <fullName evidence="2">Universal stress protein</fullName>
    </submittedName>
</protein>
<sequence length="204" mass="22634">MILLGVYETPRELTADERQRREVEAYRDLYTLAADFVQRGETAEVELVMGENVADAPTTVAEDRDVDALLVPNPITTLGHVLVAIRDEKFARPISDFVCALNQEVLLHTNLLHVAESESDVEEGEQLLSEVKQRLVDEGYSQAGIDKEVVVDDDPSFAISQAARNNDLIVVGETQEPGVERVFGPTYESIADRTELPIIVVRDT</sequence>
<dbReference type="InterPro" id="IPR006016">
    <property type="entry name" value="UspA"/>
</dbReference>
<dbReference type="RefSeq" id="WP_248652909.1">
    <property type="nucleotide sequence ID" value="NZ_CP096661.1"/>
</dbReference>